<evidence type="ECO:0000256" key="7">
    <source>
        <dbReference type="ARBA" id="ARBA00023136"/>
    </source>
</evidence>
<keyword evidence="7 9" id="KW-0472">Membrane</keyword>
<dbReference type="GO" id="GO:0005886">
    <property type="term" value="C:plasma membrane"/>
    <property type="evidence" value="ECO:0007669"/>
    <property type="project" value="UniProtKB-SubCell"/>
</dbReference>
<accession>A0A4R1KNI1</accession>
<comment type="function">
    <text evidence="9">Part of the tripartite ATP-independent periplasmic (TRAP) transport system.</text>
</comment>
<keyword evidence="2 9" id="KW-0813">Transport</keyword>
<dbReference type="GO" id="GO:0022857">
    <property type="term" value="F:transmembrane transporter activity"/>
    <property type="evidence" value="ECO:0007669"/>
    <property type="project" value="UniProtKB-UniRule"/>
</dbReference>
<feature type="transmembrane region" description="Helical" evidence="9">
    <location>
        <begin position="135"/>
        <end position="153"/>
    </location>
</feature>
<reference evidence="11 12" key="1">
    <citation type="submission" date="2019-03" db="EMBL/GenBank/DDBJ databases">
        <title>Genomic Encyclopedia of Type Strains, Phase IV (KMG-IV): sequencing the most valuable type-strain genomes for metagenomic binning, comparative biology and taxonomic classification.</title>
        <authorList>
            <person name="Goeker M."/>
        </authorList>
    </citation>
    <scope>NUCLEOTIDE SEQUENCE [LARGE SCALE GENOMIC DNA]</scope>
    <source>
        <strain evidence="11 12">DSM 10053</strain>
    </source>
</reference>
<dbReference type="PANTHER" id="PTHR35011:SF2">
    <property type="entry name" value="2,3-DIKETO-L-GULONATE TRAP TRANSPORTER SMALL PERMEASE PROTEIN YIAM"/>
    <property type="match status" value="1"/>
</dbReference>
<keyword evidence="12" id="KW-1185">Reference proteome</keyword>
<evidence type="ECO:0000256" key="5">
    <source>
        <dbReference type="ARBA" id="ARBA00022692"/>
    </source>
</evidence>
<dbReference type="Pfam" id="PF04290">
    <property type="entry name" value="DctQ"/>
    <property type="match status" value="1"/>
</dbReference>
<comment type="subcellular location">
    <subcellularLocation>
        <location evidence="1 9">Cell inner membrane</location>
        <topology evidence="1 9">Multi-pass membrane protein</topology>
    </subcellularLocation>
</comment>
<evidence type="ECO:0000256" key="3">
    <source>
        <dbReference type="ARBA" id="ARBA00022475"/>
    </source>
</evidence>
<comment type="caution">
    <text evidence="11">The sequence shown here is derived from an EMBL/GenBank/DDBJ whole genome shotgun (WGS) entry which is preliminary data.</text>
</comment>
<dbReference type="GO" id="GO:0015740">
    <property type="term" value="P:C4-dicarboxylate transport"/>
    <property type="evidence" value="ECO:0007669"/>
    <property type="project" value="TreeGrafter"/>
</dbReference>
<dbReference type="RefSeq" id="WP_207905263.1">
    <property type="nucleotide sequence ID" value="NZ_CP170642.1"/>
</dbReference>
<keyword evidence="5 9" id="KW-0812">Transmembrane</keyword>
<keyword evidence="4 9" id="KW-0997">Cell inner membrane</keyword>
<evidence type="ECO:0000259" key="10">
    <source>
        <dbReference type="Pfam" id="PF04290"/>
    </source>
</evidence>
<evidence type="ECO:0000313" key="12">
    <source>
        <dbReference type="Proteomes" id="UP000295496"/>
    </source>
</evidence>
<feature type="transmembrane region" description="Helical" evidence="9">
    <location>
        <begin position="24"/>
        <end position="44"/>
    </location>
</feature>
<gene>
    <name evidence="11" type="ORF">EV692_2306</name>
</gene>
<evidence type="ECO:0000256" key="8">
    <source>
        <dbReference type="ARBA" id="ARBA00038436"/>
    </source>
</evidence>
<dbReference type="EMBL" id="SMGJ01000010">
    <property type="protein sequence ID" value="TCK66572.1"/>
    <property type="molecule type" value="Genomic_DNA"/>
</dbReference>
<evidence type="ECO:0000256" key="9">
    <source>
        <dbReference type="RuleBase" id="RU369079"/>
    </source>
</evidence>
<name>A0A4R1KNI1_9PAST</name>
<evidence type="ECO:0000256" key="1">
    <source>
        <dbReference type="ARBA" id="ARBA00004429"/>
    </source>
</evidence>
<evidence type="ECO:0000256" key="4">
    <source>
        <dbReference type="ARBA" id="ARBA00022519"/>
    </source>
</evidence>
<comment type="subunit">
    <text evidence="9">The complex comprises the extracytoplasmic solute receptor protein and the two transmembrane proteins.</text>
</comment>
<keyword evidence="6 9" id="KW-1133">Transmembrane helix</keyword>
<evidence type="ECO:0000313" key="11">
    <source>
        <dbReference type="EMBL" id="TCK66572.1"/>
    </source>
</evidence>
<proteinExistence type="inferred from homology"/>
<evidence type="ECO:0000256" key="6">
    <source>
        <dbReference type="ARBA" id="ARBA00022989"/>
    </source>
</evidence>
<feature type="transmembrane region" description="Helical" evidence="9">
    <location>
        <begin position="56"/>
        <end position="75"/>
    </location>
</feature>
<dbReference type="PANTHER" id="PTHR35011">
    <property type="entry name" value="2,3-DIKETO-L-GULONATE TRAP TRANSPORTER SMALL PERMEASE PROTEIN YIAM"/>
    <property type="match status" value="1"/>
</dbReference>
<organism evidence="11 12">
    <name type="scientific">Lonepinella koalarum</name>
    <dbReference type="NCBI Taxonomy" id="53417"/>
    <lineage>
        <taxon>Bacteria</taxon>
        <taxon>Pseudomonadati</taxon>
        <taxon>Pseudomonadota</taxon>
        <taxon>Gammaproteobacteria</taxon>
        <taxon>Pasteurellales</taxon>
        <taxon>Pasteurellaceae</taxon>
        <taxon>Lonepinella</taxon>
    </lineage>
</organism>
<feature type="domain" description="Tripartite ATP-independent periplasmic transporters DctQ component" evidence="10">
    <location>
        <begin position="32"/>
        <end position="160"/>
    </location>
</feature>
<dbReference type="Proteomes" id="UP000295496">
    <property type="component" value="Unassembled WGS sequence"/>
</dbReference>
<comment type="similarity">
    <text evidence="8 9">Belongs to the TRAP transporter small permease family.</text>
</comment>
<feature type="transmembrane region" description="Helical" evidence="9">
    <location>
        <begin position="96"/>
        <end position="115"/>
    </location>
</feature>
<protein>
    <recommendedName>
        <fullName evidence="9">TRAP transporter small permease protein</fullName>
    </recommendedName>
</protein>
<dbReference type="InterPro" id="IPR055348">
    <property type="entry name" value="DctQ"/>
</dbReference>
<keyword evidence="3" id="KW-1003">Cell membrane</keyword>
<dbReference type="AlphaFoldDB" id="A0A4R1KNI1"/>
<dbReference type="InterPro" id="IPR007387">
    <property type="entry name" value="TRAP_DctQ"/>
</dbReference>
<sequence length="170" mass="19910">MILKNIENILAKVNEPIANTGKRIAGLLLIMMTSIVLLQVFYRYLLGSPLTWTDELSSYLMIYMTYLCLPLIYLTDQNIAMTFLVEKIKGKRISHLVMFFVHIFALLTIVVWIYFGWVFFLKGNVMANSLPFKMYYIYLVPPLLFCITLLQVMQKIISELNNFINYQKIN</sequence>
<evidence type="ECO:0000256" key="2">
    <source>
        <dbReference type="ARBA" id="ARBA00022448"/>
    </source>
</evidence>